<keyword evidence="4 7" id="KW-0812">Transmembrane</keyword>
<comment type="subcellular location">
    <subcellularLocation>
        <location evidence="1">Cell membrane</location>
        <topology evidence="1">Multi-pass membrane protein</topology>
    </subcellularLocation>
</comment>
<evidence type="ECO:0000256" key="1">
    <source>
        <dbReference type="ARBA" id="ARBA00004651"/>
    </source>
</evidence>
<name>M1UWY2_9CORY</name>
<evidence type="ECO:0000256" key="2">
    <source>
        <dbReference type="ARBA" id="ARBA00008193"/>
    </source>
</evidence>
<protein>
    <recommendedName>
        <fullName evidence="8">Glycine transporter domain-containing protein</fullName>
    </recommendedName>
</protein>
<evidence type="ECO:0000259" key="8">
    <source>
        <dbReference type="Pfam" id="PF03458"/>
    </source>
</evidence>
<dbReference type="GO" id="GO:0005886">
    <property type="term" value="C:plasma membrane"/>
    <property type="evidence" value="ECO:0007669"/>
    <property type="project" value="UniProtKB-SubCell"/>
</dbReference>
<reference evidence="9 10" key="1">
    <citation type="submission" date="2013-02" db="EMBL/GenBank/DDBJ databases">
        <title>The complete genome sequence of Corynebacterium callunae DSM 20147.</title>
        <authorList>
            <person name="Ruckert C."/>
            <person name="Albersmeier A."/>
            <person name="Kalinowski J."/>
        </authorList>
    </citation>
    <scope>NUCLEOTIDE SEQUENCE [LARGE SCALE GENOMIC DNA]</scope>
    <source>
        <strain evidence="9 10">DSM 20147</strain>
    </source>
</reference>
<dbReference type="eggNOG" id="COG2860">
    <property type="taxonomic scope" value="Bacteria"/>
</dbReference>
<keyword evidence="3" id="KW-1003">Cell membrane</keyword>
<dbReference type="PANTHER" id="PTHR30506:SF3">
    <property type="entry name" value="UPF0126 INNER MEMBRANE PROTEIN YADS-RELATED"/>
    <property type="match status" value="1"/>
</dbReference>
<comment type="similarity">
    <text evidence="2">Belongs to the UPF0126 family.</text>
</comment>
<dbReference type="Pfam" id="PF03458">
    <property type="entry name" value="Gly_transporter"/>
    <property type="match status" value="2"/>
</dbReference>
<feature type="transmembrane region" description="Helical" evidence="7">
    <location>
        <begin position="183"/>
        <end position="204"/>
    </location>
</feature>
<organism evidence="9 10">
    <name type="scientific">Corynebacterium callunae DSM 20147</name>
    <dbReference type="NCBI Taxonomy" id="1121353"/>
    <lineage>
        <taxon>Bacteria</taxon>
        <taxon>Bacillati</taxon>
        <taxon>Actinomycetota</taxon>
        <taxon>Actinomycetes</taxon>
        <taxon>Mycobacteriales</taxon>
        <taxon>Corynebacteriaceae</taxon>
        <taxon>Corynebacterium</taxon>
    </lineage>
</organism>
<feature type="transmembrane region" description="Helical" evidence="7">
    <location>
        <begin position="75"/>
        <end position="91"/>
    </location>
</feature>
<dbReference type="PANTHER" id="PTHR30506">
    <property type="entry name" value="INNER MEMBRANE PROTEIN"/>
    <property type="match status" value="1"/>
</dbReference>
<feature type="transmembrane region" description="Helical" evidence="7">
    <location>
        <begin position="42"/>
        <end position="63"/>
    </location>
</feature>
<dbReference type="PATRIC" id="fig|1121353.3.peg.159"/>
<feature type="transmembrane region" description="Helical" evidence="7">
    <location>
        <begin position="15"/>
        <end position="35"/>
    </location>
</feature>
<gene>
    <name evidence="9" type="ORF">H924_00750</name>
</gene>
<dbReference type="AlphaFoldDB" id="M1UWY2"/>
<dbReference type="KEGG" id="ccn:H924_00750"/>
<evidence type="ECO:0000256" key="4">
    <source>
        <dbReference type="ARBA" id="ARBA00022692"/>
    </source>
</evidence>
<dbReference type="Proteomes" id="UP000011760">
    <property type="component" value="Chromosome"/>
</dbReference>
<evidence type="ECO:0000313" key="10">
    <source>
        <dbReference type="Proteomes" id="UP000011760"/>
    </source>
</evidence>
<dbReference type="RefSeq" id="WP_015650063.1">
    <property type="nucleotide sequence ID" value="NC_020506.1"/>
</dbReference>
<dbReference type="EMBL" id="CP004354">
    <property type="protein sequence ID" value="AGG65608.1"/>
    <property type="molecule type" value="Genomic_DNA"/>
</dbReference>
<evidence type="ECO:0000256" key="6">
    <source>
        <dbReference type="ARBA" id="ARBA00023136"/>
    </source>
</evidence>
<evidence type="ECO:0000256" key="7">
    <source>
        <dbReference type="SAM" id="Phobius"/>
    </source>
</evidence>
<feature type="transmembrane region" description="Helical" evidence="7">
    <location>
        <begin position="128"/>
        <end position="149"/>
    </location>
</feature>
<accession>M1UWY2</accession>
<keyword evidence="5 7" id="KW-1133">Transmembrane helix</keyword>
<dbReference type="InterPro" id="IPR005115">
    <property type="entry name" value="Gly_transporter"/>
</dbReference>
<keyword evidence="6 7" id="KW-0472">Membrane</keyword>
<evidence type="ECO:0000256" key="3">
    <source>
        <dbReference type="ARBA" id="ARBA00022475"/>
    </source>
</evidence>
<evidence type="ECO:0000256" key="5">
    <source>
        <dbReference type="ARBA" id="ARBA00022989"/>
    </source>
</evidence>
<dbReference type="OrthoDB" id="9791874at2"/>
<sequence length="240" mass="25666">MDVPLETVDSTVSNLYDSLDLIGVLLNGIIGGTIARQRGYDVIGFLFLALFSALGGGMIRDMLIQRGTVAAIDNPIYLSLAFTGALIAWAVNFKGRIWEVFKVHADAIVLGVWAFTGATQAMNFGVDVLPAIFMCVLTAVGGGMVRDVVTGETPSIFGGGTLYAIPALLSAASMVAFHQADYVLLGMIISPLIGISLAITAYWCGWVIPVNTDFAPVNLTVAQLRRKLKRAEEKGRDKRP</sequence>
<proteinExistence type="inferred from homology"/>
<feature type="transmembrane region" description="Helical" evidence="7">
    <location>
        <begin position="156"/>
        <end position="177"/>
    </location>
</feature>
<dbReference type="HOGENOM" id="CLU_064906_0_1_11"/>
<keyword evidence="10" id="KW-1185">Reference proteome</keyword>
<feature type="domain" description="Glycine transporter" evidence="8">
    <location>
        <begin position="19"/>
        <end position="91"/>
    </location>
</feature>
<evidence type="ECO:0000313" key="9">
    <source>
        <dbReference type="EMBL" id="AGG65608.1"/>
    </source>
</evidence>
<feature type="domain" description="Glycine transporter" evidence="8">
    <location>
        <begin position="105"/>
        <end position="178"/>
    </location>
</feature>